<feature type="transmembrane region" description="Helical" evidence="1">
    <location>
        <begin position="122"/>
        <end position="140"/>
    </location>
</feature>
<dbReference type="RefSeq" id="WP_315689574.1">
    <property type="nucleotide sequence ID" value="NZ_JAVTXQ010000001.1"/>
</dbReference>
<dbReference type="EMBL" id="JBBVUL010000002">
    <property type="protein sequence ID" value="MEL0564646.1"/>
    <property type="molecule type" value="Genomic_DNA"/>
</dbReference>
<feature type="transmembrane region" description="Helical" evidence="1">
    <location>
        <begin position="256"/>
        <end position="277"/>
    </location>
</feature>
<protein>
    <submittedName>
        <fullName evidence="2">Polymerization and export protein</fullName>
    </submittedName>
</protein>
<keyword evidence="1" id="KW-1133">Transmembrane helix</keyword>
<keyword evidence="1" id="KW-0472">Membrane</keyword>
<dbReference type="Proteomes" id="UP001385848">
    <property type="component" value="Unassembled WGS sequence"/>
</dbReference>
<proteinExistence type="predicted"/>
<reference evidence="2 3" key="1">
    <citation type="submission" date="2024-04" db="EMBL/GenBank/DDBJ databases">
        <title>Three lactobacilli isolated from voided urine samples from females with type 2 diabetes.</title>
        <authorList>
            <person name="Kula A."/>
            <person name="Stegman N."/>
            <person name="Putonti C."/>
        </authorList>
    </citation>
    <scope>NUCLEOTIDE SEQUENCE [LARGE SCALE GENOMIC DNA]</scope>
    <source>
        <strain evidence="2 3">1855</strain>
    </source>
</reference>
<keyword evidence="1" id="KW-0812">Transmembrane</keyword>
<comment type="caution">
    <text evidence="2">The sequence shown here is derived from an EMBL/GenBank/DDBJ whole genome shotgun (WGS) entry which is preliminary data.</text>
</comment>
<feature type="transmembrane region" description="Helical" evidence="1">
    <location>
        <begin position="34"/>
        <end position="56"/>
    </location>
</feature>
<feature type="transmembrane region" description="Helical" evidence="1">
    <location>
        <begin position="7"/>
        <end position="28"/>
    </location>
</feature>
<feature type="transmembrane region" description="Helical" evidence="1">
    <location>
        <begin position="370"/>
        <end position="401"/>
    </location>
</feature>
<evidence type="ECO:0000256" key="1">
    <source>
        <dbReference type="SAM" id="Phobius"/>
    </source>
</evidence>
<evidence type="ECO:0000313" key="2">
    <source>
        <dbReference type="EMBL" id="MEL0564646.1"/>
    </source>
</evidence>
<gene>
    <name evidence="2" type="ORF">AAC431_01730</name>
</gene>
<feature type="transmembrane region" description="Helical" evidence="1">
    <location>
        <begin position="182"/>
        <end position="205"/>
    </location>
</feature>
<feature type="transmembrane region" description="Helical" evidence="1">
    <location>
        <begin position="63"/>
        <end position="81"/>
    </location>
</feature>
<organism evidence="2 3">
    <name type="scientific">Lactobacillus jensenii</name>
    <dbReference type="NCBI Taxonomy" id="109790"/>
    <lineage>
        <taxon>Bacteria</taxon>
        <taxon>Bacillati</taxon>
        <taxon>Bacillota</taxon>
        <taxon>Bacilli</taxon>
        <taxon>Lactobacillales</taxon>
        <taxon>Lactobacillaceae</taxon>
        <taxon>Lactobacillus</taxon>
    </lineage>
</organism>
<keyword evidence="3" id="KW-1185">Reference proteome</keyword>
<evidence type="ECO:0000313" key="3">
    <source>
        <dbReference type="Proteomes" id="UP001385848"/>
    </source>
</evidence>
<accession>A0ABU9FGN9</accession>
<feature type="transmembrane region" description="Helical" evidence="1">
    <location>
        <begin position="93"/>
        <end position="110"/>
    </location>
</feature>
<name>A0ABU9FGN9_LACJE</name>
<sequence length="416" mass="48039">MKPKKIFLNLLNYCIASFILLNANTVYIHSNPKVYQICQMIFPIICLFFIFISFCFNDFKIDYMFFFGIGVSLYILMWVLYQIAFLGGNRTSLLIPINFCLIFLLIWTQIKKNNLIQLTNAYVNLVVIVAAISIVFWLLTNIFHKLIPSNYVLLYWGYERFILNYHNLYFETQQWGDIFRNTAIFTEAPMAALNFLVALAFNMIFLNKTKLAKFKSFILIIAGLMTISTTMYIGILALLIYRFFEKTARANKYISLIKFIFIIILFVISAVIVNSLINSKLQTGSGIDRSSDYINGINAWINHPIMGNGLNAGINEGTTIINGEVIGHYGFSSSFSQLLGDSGLFLVVPIFLSILETIRKSIFIKEWKILILSILFMYLVFVSIFTTTYLFMYLLIFIVMWNFSDISELNRKAHLE</sequence>
<feature type="transmembrane region" description="Helical" evidence="1">
    <location>
        <begin position="217"/>
        <end position="244"/>
    </location>
</feature>